<evidence type="ECO:0000313" key="3">
    <source>
        <dbReference type="Proteomes" id="UP001610563"/>
    </source>
</evidence>
<protein>
    <submittedName>
        <fullName evidence="2">Uncharacterized protein</fullName>
    </submittedName>
</protein>
<comment type="caution">
    <text evidence="2">The sequence shown here is derived from an EMBL/GenBank/DDBJ whole genome shotgun (WGS) entry which is preliminary data.</text>
</comment>
<name>A0ABR4GKN2_9EURO</name>
<evidence type="ECO:0000256" key="1">
    <source>
        <dbReference type="SAM" id="Phobius"/>
    </source>
</evidence>
<evidence type="ECO:0000313" key="2">
    <source>
        <dbReference type="EMBL" id="KAL2799615.1"/>
    </source>
</evidence>
<proteinExistence type="predicted"/>
<sequence>MGHRTTSGSRAKMSLPGRAQPNEVFYTILYVIIDYLFLAPNEQRRTRRKAITHLETAQAKVFCVILALYTQLSALSAHCRMMTWAPELL</sequence>
<keyword evidence="3" id="KW-1185">Reference proteome</keyword>
<accession>A0ABR4GKN2</accession>
<reference evidence="2 3" key="1">
    <citation type="submission" date="2024-07" db="EMBL/GenBank/DDBJ databases">
        <title>Section-level genome sequencing and comparative genomics of Aspergillus sections Usti and Cavernicolus.</title>
        <authorList>
            <consortium name="Lawrence Berkeley National Laboratory"/>
            <person name="Nybo J.L."/>
            <person name="Vesth T.C."/>
            <person name="Theobald S."/>
            <person name="Frisvad J.C."/>
            <person name="Larsen T.O."/>
            <person name="Kjaerboelling I."/>
            <person name="Rothschild-Mancinelli K."/>
            <person name="Lyhne E.K."/>
            <person name="Kogle M.E."/>
            <person name="Barry K."/>
            <person name="Clum A."/>
            <person name="Na H."/>
            <person name="Ledsgaard L."/>
            <person name="Lin J."/>
            <person name="Lipzen A."/>
            <person name="Kuo A."/>
            <person name="Riley R."/>
            <person name="Mondo S."/>
            <person name="Labutti K."/>
            <person name="Haridas S."/>
            <person name="Pangalinan J."/>
            <person name="Salamov A.A."/>
            <person name="Simmons B.A."/>
            <person name="Magnuson J.K."/>
            <person name="Chen J."/>
            <person name="Drula E."/>
            <person name="Henrissat B."/>
            <person name="Wiebenga A."/>
            <person name="Lubbers R.J."/>
            <person name="Gomes A.C."/>
            <person name="Makela M.R."/>
            <person name="Stajich J."/>
            <person name="Grigoriev I.V."/>
            <person name="Mortensen U.H."/>
            <person name="De Vries R.P."/>
            <person name="Baker S.E."/>
            <person name="Andersen M.R."/>
        </authorList>
    </citation>
    <scope>NUCLEOTIDE SEQUENCE [LARGE SCALE GENOMIC DNA]</scope>
    <source>
        <strain evidence="2 3">CBS 209.92</strain>
    </source>
</reference>
<feature type="transmembrane region" description="Helical" evidence="1">
    <location>
        <begin position="61"/>
        <end position="83"/>
    </location>
</feature>
<keyword evidence="1" id="KW-0472">Membrane</keyword>
<dbReference type="EMBL" id="JBFTWV010000007">
    <property type="protein sequence ID" value="KAL2799615.1"/>
    <property type="molecule type" value="Genomic_DNA"/>
</dbReference>
<dbReference type="Proteomes" id="UP001610563">
    <property type="component" value="Unassembled WGS sequence"/>
</dbReference>
<gene>
    <name evidence="2" type="ORF">BJX66DRAFT_293271</name>
</gene>
<keyword evidence="1" id="KW-1133">Transmembrane helix</keyword>
<organism evidence="2 3">
    <name type="scientific">Aspergillus keveii</name>
    <dbReference type="NCBI Taxonomy" id="714993"/>
    <lineage>
        <taxon>Eukaryota</taxon>
        <taxon>Fungi</taxon>
        <taxon>Dikarya</taxon>
        <taxon>Ascomycota</taxon>
        <taxon>Pezizomycotina</taxon>
        <taxon>Eurotiomycetes</taxon>
        <taxon>Eurotiomycetidae</taxon>
        <taxon>Eurotiales</taxon>
        <taxon>Aspergillaceae</taxon>
        <taxon>Aspergillus</taxon>
        <taxon>Aspergillus subgen. Nidulantes</taxon>
    </lineage>
</organism>
<keyword evidence="1" id="KW-0812">Transmembrane</keyword>
<feature type="transmembrane region" description="Helical" evidence="1">
    <location>
        <begin position="24"/>
        <end position="40"/>
    </location>
</feature>